<keyword evidence="4 5" id="KW-0472">Membrane</keyword>
<feature type="transmembrane region" description="Helical" evidence="6">
    <location>
        <begin position="261"/>
        <end position="284"/>
    </location>
</feature>
<feature type="domain" description="TLC" evidence="7">
    <location>
        <begin position="94"/>
        <end position="304"/>
    </location>
</feature>
<evidence type="ECO:0000313" key="8">
    <source>
        <dbReference type="EMBL" id="CAI5448955.1"/>
    </source>
</evidence>
<keyword evidence="3 6" id="KW-1133">Transmembrane helix</keyword>
<dbReference type="GO" id="GO:0055091">
    <property type="term" value="P:phospholipid homeostasis"/>
    <property type="evidence" value="ECO:0007669"/>
    <property type="project" value="TreeGrafter"/>
</dbReference>
<dbReference type="Proteomes" id="UP001152747">
    <property type="component" value="Unassembled WGS sequence"/>
</dbReference>
<accession>A0A9P1INF9</accession>
<sequence length="330" mass="37675">MFPIYSLSPSDTSHGLKMMKTQTLEELENSPFKFFAVDNWTSLGVNNGAELRAPNFWGFINSIFFPTVMFYAILWYAVNTLVTMHCFTSFQEGIKRKRLINLTTSLIHSSISGIYLFTFFCLNTRLMFGSPLHYWTNLDSQIIILSIGYFIYDGFDLLVNDKISISTGVLLFHHVASIFVLSSSILSKKFLLYAYWALLMEVSSIFLHTRSILHISKLSTTSMIGFSKVVAWFNLVAFIVFRFFVQVFLVGWAWVNLDNMHTMFAFIAFGGGCCFFIINVGLFLRILHSDGFLLSSVVSQDRLDALLEDNEYSNSSENIAKSEKEELLDV</sequence>
<dbReference type="SMART" id="SM00724">
    <property type="entry name" value="TLC"/>
    <property type="match status" value="1"/>
</dbReference>
<evidence type="ECO:0000259" key="7">
    <source>
        <dbReference type="PROSITE" id="PS50922"/>
    </source>
</evidence>
<dbReference type="GO" id="GO:0005886">
    <property type="term" value="C:plasma membrane"/>
    <property type="evidence" value="ECO:0007669"/>
    <property type="project" value="TreeGrafter"/>
</dbReference>
<reference evidence="8" key="1">
    <citation type="submission" date="2022-11" db="EMBL/GenBank/DDBJ databases">
        <authorList>
            <person name="Kikuchi T."/>
        </authorList>
    </citation>
    <scope>NUCLEOTIDE SEQUENCE</scope>
    <source>
        <strain evidence="8">PS1010</strain>
    </source>
</reference>
<comment type="caution">
    <text evidence="8">The sequence shown here is derived from an EMBL/GenBank/DDBJ whole genome shotgun (WGS) entry which is preliminary data.</text>
</comment>
<feature type="transmembrane region" description="Helical" evidence="6">
    <location>
        <begin position="192"/>
        <end position="209"/>
    </location>
</feature>
<dbReference type="PROSITE" id="PS50922">
    <property type="entry name" value="TLC"/>
    <property type="match status" value="1"/>
</dbReference>
<feature type="transmembrane region" description="Helical" evidence="6">
    <location>
        <begin position="56"/>
        <end position="78"/>
    </location>
</feature>
<feature type="transmembrane region" description="Helical" evidence="6">
    <location>
        <begin position="99"/>
        <end position="120"/>
    </location>
</feature>
<dbReference type="InterPro" id="IPR050846">
    <property type="entry name" value="TLCD"/>
</dbReference>
<comment type="subcellular location">
    <subcellularLocation>
        <location evidence="1">Membrane</location>
        <topology evidence="1">Multi-pass membrane protein</topology>
    </subcellularLocation>
</comment>
<dbReference type="EMBL" id="CANHGI010000004">
    <property type="protein sequence ID" value="CAI5448955.1"/>
    <property type="molecule type" value="Genomic_DNA"/>
</dbReference>
<evidence type="ECO:0000256" key="1">
    <source>
        <dbReference type="ARBA" id="ARBA00004141"/>
    </source>
</evidence>
<dbReference type="GO" id="GO:0071709">
    <property type="term" value="P:membrane assembly"/>
    <property type="evidence" value="ECO:0007669"/>
    <property type="project" value="TreeGrafter"/>
</dbReference>
<dbReference type="AlphaFoldDB" id="A0A9P1INF9"/>
<evidence type="ECO:0000256" key="2">
    <source>
        <dbReference type="ARBA" id="ARBA00022692"/>
    </source>
</evidence>
<dbReference type="GO" id="GO:0097035">
    <property type="term" value="P:regulation of membrane lipid distribution"/>
    <property type="evidence" value="ECO:0007669"/>
    <property type="project" value="TreeGrafter"/>
</dbReference>
<dbReference type="GO" id="GO:0007009">
    <property type="term" value="P:plasma membrane organization"/>
    <property type="evidence" value="ECO:0007669"/>
    <property type="project" value="TreeGrafter"/>
</dbReference>
<keyword evidence="2 5" id="KW-0812">Transmembrane</keyword>
<dbReference type="OrthoDB" id="10266980at2759"/>
<gene>
    <name evidence="8" type="ORF">CAMP_LOCUS11592</name>
</gene>
<evidence type="ECO:0000256" key="3">
    <source>
        <dbReference type="ARBA" id="ARBA00022989"/>
    </source>
</evidence>
<organism evidence="8 9">
    <name type="scientific">Caenorhabditis angaria</name>
    <dbReference type="NCBI Taxonomy" id="860376"/>
    <lineage>
        <taxon>Eukaryota</taxon>
        <taxon>Metazoa</taxon>
        <taxon>Ecdysozoa</taxon>
        <taxon>Nematoda</taxon>
        <taxon>Chromadorea</taxon>
        <taxon>Rhabditida</taxon>
        <taxon>Rhabditina</taxon>
        <taxon>Rhabditomorpha</taxon>
        <taxon>Rhabditoidea</taxon>
        <taxon>Rhabditidae</taxon>
        <taxon>Peloderinae</taxon>
        <taxon>Caenorhabditis</taxon>
    </lineage>
</organism>
<dbReference type="PANTHER" id="PTHR13439:SF21">
    <property type="entry name" value="TLC DOMAIN-CONTAINING PROTEIN"/>
    <property type="match status" value="1"/>
</dbReference>
<evidence type="ECO:0000256" key="6">
    <source>
        <dbReference type="SAM" id="Phobius"/>
    </source>
</evidence>
<evidence type="ECO:0000256" key="4">
    <source>
        <dbReference type="ARBA" id="ARBA00023136"/>
    </source>
</evidence>
<keyword evidence="9" id="KW-1185">Reference proteome</keyword>
<name>A0A9P1INF9_9PELO</name>
<dbReference type="Pfam" id="PF03798">
    <property type="entry name" value="TRAM_LAG1_CLN8"/>
    <property type="match status" value="1"/>
</dbReference>
<proteinExistence type="predicted"/>
<dbReference type="InterPro" id="IPR006634">
    <property type="entry name" value="TLC-dom"/>
</dbReference>
<feature type="transmembrane region" description="Helical" evidence="6">
    <location>
        <begin position="164"/>
        <end position="186"/>
    </location>
</feature>
<evidence type="ECO:0000313" key="9">
    <source>
        <dbReference type="Proteomes" id="UP001152747"/>
    </source>
</evidence>
<protein>
    <recommendedName>
        <fullName evidence="7">TLC domain-containing protein</fullName>
    </recommendedName>
</protein>
<feature type="transmembrane region" description="Helical" evidence="6">
    <location>
        <begin position="229"/>
        <end position="255"/>
    </location>
</feature>
<dbReference type="PANTHER" id="PTHR13439">
    <property type="entry name" value="CT120 PROTEIN"/>
    <property type="match status" value="1"/>
</dbReference>
<evidence type="ECO:0000256" key="5">
    <source>
        <dbReference type="PROSITE-ProRule" id="PRU00205"/>
    </source>
</evidence>